<dbReference type="KEGG" id="fpf:DCC35_05150"/>
<reference evidence="1 2" key="1">
    <citation type="submission" date="2018-04" db="EMBL/GenBank/DDBJ databases">
        <title>Complete genome uncultured novel isolate.</title>
        <authorList>
            <person name="Merlino G."/>
        </authorList>
    </citation>
    <scope>NUCLEOTIDE SEQUENCE [LARGE SCALE GENOMIC DNA]</scope>
    <source>
        <strain evidence="2">R1DC9</strain>
    </source>
</reference>
<proteinExistence type="predicted"/>
<dbReference type="RefSeq" id="WP_137089767.1">
    <property type="nucleotide sequence ID" value="NZ_CP028923.1"/>
</dbReference>
<accession>A0A4D7JGD6</accession>
<keyword evidence="2" id="KW-1185">Reference proteome</keyword>
<gene>
    <name evidence="1" type="ORF">DCC35_05150</name>
</gene>
<dbReference type="AlphaFoldDB" id="A0A4D7JGD6"/>
<name>A0A4D7JGD6_9BACT</name>
<evidence type="ECO:0000313" key="2">
    <source>
        <dbReference type="Proteomes" id="UP000298616"/>
    </source>
</evidence>
<evidence type="ECO:0000313" key="1">
    <source>
        <dbReference type="EMBL" id="QCK14173.1"/>
    </source>
</evidence>
<dbReference type="EMBL" id="CP028923">
    <property type="protein sequence ID" value="QCK14173.1"/>
    <property type="molecule type" value="Genomic_DNA"/>
</dbReference>
<protein>
    <submittedName>
        <fullName evidence="1">Uncharacterized protein</fullName>
    </submittedName>
</protein>
<dbReference type="Proteomes" id="UP000298616">
    <property type="component" value="Chromosome"/>
</dbReference>
<organism evidence="1 2">
    <name type="scientific">Mangrovivirga cuniculi</name>
    <dbReference type="NCBI Taxonomy" id="2715131"/>
    <lineage>
        <taxon>Bacteria</taxon>
        <taxon>Pseudomonadati</taxon>
        <taxon>Bacteroidota</taxon>
        <taxon>Cytophagia</taxon>
        <taxon>Cytophagales</taxon>
        <taxon>Mangrovivirgaceae</taxon>
        <taxon>Mangrovivirga</taxon>
    </lineage>
</organism>
<sequence length="71" mass="8024">MKILVTGAYHKDHEKTKNLIKGLKLLGVKIIELPYRSLKVDLAKKIALLSRNVDAVFLPGFTHSNVKQIKK</sequence>